<protein>
    <submittedName>
        <fullName evidence="2">Uncharacterized protein</fullName>
    </submittedName>
</protein>
<organism evidence="2">
    <name type="scientific">mine drainage metagenome</name>
    <dbReference type="NCBI Taxonomy" id="410659"/>
    <lineage>
        <taxon>unclassified sequences</taxon>
        <taxon>metagenomes</taxon>
        <taxon>ecological metagenomes</taxon>
    </lineage>
</organism>
<accession>E6Q7R9</accession>
<keyword evidence="1" id="KW-0472">Membrane</keyword>
<keyword evidence="1" id="KW-1133">Transmembrane helix</keyword>
<evidence type="ECO:0000313" key="2">
    <source>
        <dbReference type="EMBL" id="CBI03244.1"/>
    </source>
</evidence>
<gene>
    <name evidence="2" type="ORF">CARN4_1403</name>
</gene>
<comment type="caution">
    <text evidence="2">The sequence shown here is derived from an EMBL/GenBank/DDBJ whole genome shotgun (WGS) entry which is preliminary data.</text>
</comment>
<sequence>MLTLNFHLAPWVNVILALALNILVVVACFSVRRGKIAFGTLAVCSFTVLEFQAGQSVPQFVIALFEVLGTVAGVVFLVQHFRGKLQRQDSGK</sequence>
<evidence type="ECO:0000256" key="1">
    <source>
        <dbReference type="SAM" id="Phobius"/>
    </source>
</evidence>
<name>E6Q7R9_9ZZZZ</name>
<proteinExistence type="predicted"/>
<reference evidence="2" key="1">
    <citation type="submission" date="2009-10" db="EMBL/GenBank/DDBJ databases">
        <title>Diversity of trophic interactions inside an arsenic-rich microbial ecosystem.</title>
        <authorList>
            <person name="Bertin P.N."/>
            <person name="Heinrich-Salmeron A."/>
            <person name="Pelletier E."/>
            <person name="Goulhen-Chollet F."/>
            <person name="Arsene-Ploetze F."/>
            <person name="Gallien S."/>
            <person name="Calteau A."/>
            <person name="Vallenet D."/>
            <person name="Casiot C."/>
            <person name="Chane-Woon-Ming B."/>
            <person name="Giloteaux L."/>
            <person name="Barakat M."/>
            <person name="Bonnefoy V."/>
            <person name="Bruneel O."/>
            <person name="Chandler M."/>
            <person name="Cleiss J."/>
            <person name="Duran R."/>
            <person name="Elbaz-Poulichet F."/>
            <person name="Fonknechten N."/>
            <person name="Lauga B."/>
            <person name="Mornico D."/>
            <person name="Ortet P."/>
            <person name="Schaeffer C."/>
            <person name="Siguier P."/>
            <person name="Alexander Thil Smith A."/>
            <person name="Van Dorsselaer A."/>
            <person name="Weissenbach J."/>
            <person name="Medigue C."/>
            <person name="Le Paslier D."/>
        </authorList>
    </citation>
    <scope>NUCLEOTIDE SEQUENCE</scope>
</reference>
<feature type="transmembrane region" description="Helical" evidence="1">
    <location>
        <begin position="60"/>
        <end position="78"/>
    </location>
</feature>
<dbReference type="AlphaFoldDB" id="E6Q7R9"/>
<feature type="transmembrane region" description="Helical" evidence="1">
    <location>
        <begin position="6"/>
        <end position="29"/>
    </location>
</feature>
<feature type="transmembrane region" description="Helical" evidence="1">
    <location>
        <begin position="36"/>
        <end position="54"/>
    </location>
</feature>
<dbReference type="EMBL" id="CABO01000052">
    <property type="protein sequence ID" value="CBI03244.1"/>
    <property type="molecule type" value="Genomic_DNA"/>
</dbReference>
<keyword evidence="1" id="KW-0812">Transmembrane</keyword>